<name>A0A6V8SM13_9CLOT</name>
<proteinExistence type="predicted"/>
<sequence length="52" mass="6131">MNSRHRRVYTEKTFKKNGTKTQNQWAKSRFPTTIEEPSKNKSGVMAEEQGWT</sequence>
<dbReference type="AlphaFoldDB" id="A0A6V8SM13"/>
<keyword evidence="3" id="KW-1185">Reference proteome</keyword>
<protein>
    <submittedName>
        <fullName evidence="2">Uncharacterized protein</fullName>
    </submittedName>
</protein>
<dbReference type="RefSeq" id="WP_183278970.1">
    <property type="nucleotide sequence ID" value="NZ_BLZR01000001.1"/>
</dbReference>
<evidence type="ECO:0000313" key="3">
    <source>
        <dbReference type="Proteomes" id="UP000580568"/>
    </source>
</evidence>
<evidence type="ECO:0000256" key="1">
    <source>
        <dbReference type="SAM" id="MobiDB-lite"/>
    </source>
</evidence>
<dbReference type="EMBL" id="BLZR01000001">
    <property type="protein sequence ID" value="GFP77605.1"/>
    <property type="molecule type" value="Genomic_DNA"/>
</dbReference>
<dbReference type="Proteomes" id="UP000580568">
    <property type="component" value="Unassembled WGS sequence"/>
</dbReference>
<evidence type="ECO:0000313" key="2">
    <source>
        <dbReference type="EMBL" id="GFP77605.1"/>
    </source>
</evidence>
<reference evidence="2 3" key="1">
    <citation type="submission" date="2020-07" db="EMBL/GenBank/DDBJ databases">
        <title>A new beta-1,3-glucan-decomposing anaerobic bacterium isolated from anoxic soil subjected to biological soil disinfestation.</title>
        <authorList>
            <person name="Ueki A."/>
            <person name="Tonouchi A."/>
        </authorList>
    </citation>
    <scope>NUCLEOTIDE SEQUENCE [LARGE SCALE GENOMIC DNA]</scope>
    <source>
        <strain evidence="2 3">TW1</strain>
    </source>
</reference>
<gene>
    <name evidence="2" type="ORF">bsdtw1_03763</name>
</gene>
<feature type="region of interest" description="Disordered" evidence="1">
    <location>
        <begin position="1"/>
        <end position="52"/>
    </location>
</feature>
<organism evidence="2 3">
    <name type="scientific">Clostridium fungisolvens</name>
    <dbReference type="NCBI Taxonomy" id="1604897"/>
    <lineage>
        <taxon>Bacteria</taxon>
        <taxon>Bacillati</taxon>
        <taxon>Bacillota</taxon>
        <taxon>Clostridia</taxon>
        <taxon>Eubacteriales</taxon>
        <taxon>Clostridiaceae</taxon>
        <taxon>Clostridium</taxon>
    </lineage>
</organism>
<accession>A0A6V8SM13</accession>
<comment type="caution">
    <text evidence="2">The sequence shown here is derived from an EMBL/GenBank/DDBJ whole genome shotgun (WGS) entry which is preliminary data.</text>
</comment>